<reference evidence="11" key="2">
    <citation type="submission" date="2025-08" db="UniProtKB">
        <authorList>
            <consortium name="Ensembl"/>
        </authorList>
    </citation>
    <scope>IDENTIFICATION</scope>
    <source>
        <strain evidence="11">Thorbecke</strain>
    </source>
</reference>
<protein>
    <recommendedName>
        <fullName evidence="10">Globin domain-containing protein</fullName>
    </recommendedName>
</protein>
<dbReference type="GO" id="GO:0019825">
    <property type="term" value="F:oxygen binding"/>
    <property type="evidence" value="ECO:0007669"/>
    <property type="project" value="InterPro"/>
</dbReference>
<dbReference type="GO" id="GO:0005344">
    <property type="term" value="F:oxygen carrier activity"/>
    <property type="evidence" value="ECO:0007669"/>
    <property type="project" value="UniProtKB-KW"/>
</dbReference>
<dbReference type="STRING" id="9986.ENSOCUP00000041892"/>
<dbReference type="PANTHER" id="PTHR11442">
    <property type="entry name" value="HEMOGLOBIN FAMILY MEMBER"/>
    <property type="match status" value="1"/>
</dbReference>
<dbReference type="InterPro" id="IPR009050">
    <property type="entry name" value="Globin-like_sf"/>
</dbReference>
<sequence>MVHLSGEEKDTFTALWGKVDVKKLVMRWKLGLLLIVYPRTQRFFIPFGDLSSEPAVMSNVKVTAHCKKVLATFSEGLNHLDNLGENFVQLSELHCHKLHVDPENFSVSLGNVPLFSFHILIFFFSEGAYHRVAAGVANALAHKYP</sequence>
<organism evidence="11 12">
    <name type="scientific">Oryctolagus cuniculus</name>
    <name type="common">Rabbit</name>
    <dbReference type="NCBI Taxonomy" id="9986"/>
    <lineage>
        <taxon>Eukaryota</taxon>
        <taxon>Metazoa</taxon>
        <taxon>Chordata</taxon>
        <taxon>Craniata</taxon>
        <taxon>Vertebrata</taxon>
        <taxon>Euteleostomi</taxon>
        <taxon>Mammalia</taxon>
        <taxon>Eutheria</taxon>
        <taxon>Euarchontoglires</taxon>
        <taxon>Glires</taxon>
        <taxon>Lagomorpha</taxon>
        <taxon>Leporidae</taxon>
        <taxon>Oryctolagus</taxon>
    </lineage>
</organism>
<evidence type="ECO:0000256" key="4">
    <source>
        <dbReference type="ARBA" id="ARBA00022617"/>
    </source>
</evidence>
<dbReference type="GO" id="GO:0072562">
    <property type="term" value="C:blood microparticle"/>
    <property type="evidence" value="ECO:0007669"/>
    <property type="project" value="TreeGrafter"/>
</dbReference>
<evidence type="ECO:0000313" key="12">
    <source>
        <dbReference type="Proteomes" id="UP000001811"/>
    </source>
</evidence>
<dbReference type="InterPro" id="IPR050056">
    <property type="entry name" value="Hemoglobin_oxygen_transport"/>
</dbReference>
<dbReference type="SMR" id="A0A5F9D6Q1"/>
<evidence type="ECO:0000256" key="6">
    <source>
        <dbReference type="ARBA" id="ARBA00022723"/>
    </source>
</evidence>
<dbReference type="GO" id="GO:0031720">
    <property type="term" value="F:haptoglobin binding"/>
    <property type="evidence" value="ECO:0007669"/>
    <property type="project" value="TreeGrafter"/>
</dbReference>
<dbReference type="Gene3D" id="1.10.490.10">
    <property type="entry name" value="Globins"/>
    <property type="match status" value="1"/>
</dbReference>
<evidence type="ECO:0000256" key="5">
    <source>
        <dbReference type="ARBA" id="ARBA00022621"/>
    </source>
</evidence>
<evidence type="ECO:0000256" key="3">
    <source>
        <dbReference type="ARBA" id="ARBA00022448"/>
    </source>
</evidence>
<dbReference type="GeneTree" id="ENSGT00940000156216"/>
<evidence type="ECO:0000256" key="7">
    <source>
        <dbReference type="ARBA" id="ARBA00022990"/>
    </source>
</evidence>
<keyword evidence="3 9" id="KW-0813">Transport</keyword>
<evidence type="ECO:0000256" key="8">
    <source>
        <dbReference type="ARBA" id="ARBA00023004"/>
    </source>
</evidence>
<dbReference type="Ensembl" id="ENSOCUT00000056088.1">
    <property type="protein sequence ID" value="ENSOCUP00000041892.1"/>
    <property type="gene ID" value="ENSOCUG00000039498.1"/>
</dbReference>
<comment type="similarity">
    <text evidence="2 9">Belongs to the globin family.</text>
</comment>
<keyword evidence="12" id="KW-1185">Reference proteome</keyword>
<keyword evidence="8" id="KW-0408">Iron</keyword>
<dbReference type="PANTHER" id="PTHR11442:SF42">
    <property type="entry name" value="HEMOGLOBIN SUBUNIT BETA"/>
    <property type="match status" value="1"/>
</dbReference>
<reference evidence="11" key="3">
    <citation type="submission" date="2025-09" db="UniProtKB">
        <authorList>
            <consortium name="Ensembl"/>
        </authorList>
    </citation>
    <scope>IDENTIFICATION</scope>
    <source>
        <strain evidence="11">Thorbecke</strain>
    </source>
</reference>
<dbReference type="GO" id="GO:0031721">
    <property type="term" value="F:hemoglobin alpha binding"/>
    <property type="evidence" value="ECO:0007669"/>
    <property type="project" value="TreeGrafter"/>
</dbReference>
<evidence type="ECO:0000256" key="9">
    <source>
        <dbReference type="RuleBase" id="RU000356"/>
    </source>
</evidence>
<evidence type="ECO:0000256" key="2">
    <source>
        <dbReference type="ARBA" id="ARBA00008705"/>
    </source>
</evidence>
<dbReference type="SUPFAM" id="SSF46458">
    <property type="entry name" value="Globin-like"/>
    <property type="match status" value="1"/>
</dbReference>
<dbReference type="InParanoid" id="A0A5F9D6Q1"/>
<evidence type="ECO:0000259" key="10">
    <source>
        <dbReference type="PROSITE" id="PS01033"/>
    </source>
</evidence>
<dbReference type="GO" id="GO:0042744">
    <property type="term" value="P:hydrogen peroxide catabolic process"/>
    <property type="evidence" value="ECO:0007669"/>
    <property type="project" value="TreeGrafter"/>
</dbReference>
<comment type="function">
    <text evidence="1">Involved in oxygen transport from the lung to the various peripheral tissues.</text>
</comment>
<dbReference type="Pfam" id="PF00042">
    <property type="entry name" value="Globin"/>
    <property type="match status" value="1"/>
</dbReference>
<dbReference type="GO" id="GO:0020037">
    <property type="term" value="F:heme binding"/>
    <property type="evidence" value="ECO:0007669"/>
    <property type="project" value="InterPro"/>
</dbReference>
<dbReference type="GO" id="GO:0031838">
    <property type="term" value="C:haptoglobin-hemoglobin complex"/>
    <property type="evidence" value="ECO:0007669"/>
    <property type="project" value="TreeGrafter"/>
</dbReference>
<dbReference type="AlphaFoldDB" id="A0A5F9D6Q1"/>
<dbReference type="PROSITE" id="PS01033">
    <property type="entry name" value="GLOBIN"/>
    <property type="match status" value="1"/>
</dbReference>
<dbReference type="PRINTS" id="PR00814">
    <property type="entry name" value="BETAHAEM"/>
</dbReference>
<dbReference type="Bgee" id="ENSOCUG00000039498">
    <property type="expression patterns" value="Expressed in blood and 1 other cell type or tissue"/>
</dbReference>
<keyword evidence="4 9" id="KW-0349">Heme</keyword>
<dbReference type="EMBL" id="AAGW02008066">
    <property type="status" value="NOT_ANNOTATED_CDS"/>
    <property type="molecule type" value="Genomic_DNA"/>
</dbReference>
<dbReference type="InterPro" id="IPR012292">
    <property type="entry name" value="Globin/Proto"/>
</dbReference>
<reference evidence="11 12" key="1">
    <citation type="journal article" date="2011" name="Nature">
        <title>A high-resolution map of human evolutionary constraint using 29 mammals.</title>
        <authorList>
            <person name="Lindblad-Toh K."/>
            <person name="Garber M."/>
            <person name="Zuk O."/>
            <person name="Lin M.F."/>
            <person name="Parker B.J."/>
            <person name="Washietl S."/>
            <person name="Kheradpour P."/>
            <person name="Ernst J."/>
            <person name="Jordan G."/>
            <person name="Mauceli E."/>
            <person name="Ward L.D."/>
            <person name="Lowe C.B."/>
            <person name="Holloway A.K."/>
            <person name="Clamp M."/>
            <person name="Gnerre S."/>
            <person name="Alfoldi J."/>
            <person name="Beal K."/>
            <person name="Chang J."/>
            <person name="Clawson H."/>
            <person name="Cuff J."/>
            <person name="Di Palma F."/>
            <person name="Fitzgerald S."/>
            <person name="Flicek P."/>
            <person name="Guttman M."/>
            <person name="Hubisz M.J."/>
            <person name="Jaffe D.B."/>
            <person name="Jungreis I."/>
            <person name="Kent W.J."/>
            <person name="Kostka D."/>
            <person name="Lara M."/>
            <person name="Martins A.L."/>
            <person name="Massingham T."/>
            <person name="Moltke I."/>
            <person name="Raney B.J."/>
            <person name="Rasmussen M.D."/>
            <person name="Robinson J."/>
            <person name="Stark A."/>
            <person name="Vilella A.J."/>
            <person name="Wen J."/>
            <person name="Xie X."/>
            <person name="Zody M.C."/>
            <person name="Baldwin J."/>
            <person name="Bloom T."/>
            <person name="Chin C.W."/>
            <person name="Heiman D."/>
            <person name="Nicol R."/>
            <person name="Nusbaum C."/>
            <person name="Young S."/>
            <person name="Wilkinson J."/>
            <person name="Worley K.C."/>
            <person name="Kovar C.L."/>
            <person name="Muzny D.M."/>
            <person name="Gibbs R.A."/>
            <person name="Cree A."/>
            <person name="Dihn H.H."/>
            <person name="Fowler G."/>
            <person name="Jhangiani S."/>
            <person name="Joshi V."/>
            <person name="Lee S."/>
            <person name="Lewis L.R."/>
            <person name="Nazareth L.V."/>
            <person name="Okwuonu G."/>
            <person name="Santibanez J."/>
            <person name="Warren W.C."/>
            <person name="Mardis E.R."/>
            <person name="Weinstock G.M."/>
            <person name="Wilson R.K."/>
            <person name="Delehaunty K."/>
            <person name="Dooling D."/>
            <person name="Fronik C."/>
            <person name="Fulton L."/>
            <person name="Fulton B."/>
            <person name="Graves T."/>
            <person name="Minx P."/>
            <person name="Sodergren E."/>
            <person name="Birney E."/>
            <person name="Margulies E.H."/>
            <person name="Herrero J."/>
            <person name="Green E.D."/>
            <person name="Haussler D."/>
            <person name="Siepel A."/>
            <person name="Goldman N."/>
            <person name="Pollard K.S."/>
            <person name="Pedersen J.S."/>
            <person name="Lander E.S."/>
            <person name="Kellis M."/>
        </authorList>
    </citation>
    <scope>NUCLEOTIDE SEQUENCE [LARGE SCALE GENOMIC DNA]</scope>
    <source>
        <strain evidence="11 12">Thorbecke inbred</strain>
    </source>
</reference>
<evidence type="ECO:0000256" key="1">
    <source>
        <dbReference type="ARBA" id="ARBA00003705"/>
    </source>
</evidence>
<dbReference type="GO" id="GO:0005833">
    <property type="term" value="C:hemoglobin complex"/>
    <property type="evidence" value="ECO:0007669"/>
    <property type="project" value="InterPro"/>
</dbReference>
<keyword evidence="7" id="KW-0007">Acetylation</keyword>
<dbReference type="InterPro" id="IPR002337">
    <property type="entry name" value="Hemoglobin_b"/>
</dbReference>
<proteinExistence type="inferred from homology"/>
<dbReference type="GO" id="GO:0046872">
    <property type="term" value="F:metal ion binding"/>
    <property type="evidence" value="ECO:0007669"/>
    <property type="project" value="UniProtKB-KW"/>
</dbReference>
<feature type="domain" description="Globin" evidence="10">
    <location>
        <begin position="3"/>
        <end position="145"/>
    </location>
</feature>
<dbReference type="GO" id="GO:0004601">
    <property type="term" value="F:peroxidase activity"/>
    <property type="evidence" value="ECO:0007669"/>
    <property type="project" value="TreeGrafter"/>
</dbReference>
<dbReference type="PaxDb" id="9986-ENSOCUP00000021730"/>
<accession>A0A5F9D6Q1</accession>
<dbReference type="InterPro" id="IPR000971">
    <property type="entry name" value="Globin"/>
</dbReference>
<evidence type="ECO:0000313" key="11">
    <source>
        <dbReference type="Ensembl" id="ENSOCUP00000041892.1"/>
    </source>
</evidence>
<dbReference type="GO" id="GO:0043177">
    <property type="term" value="F:organic acid binding"/>
    <property type="evidence" value="ECO:0007669"/>
    <property type="project" value="TreeGrafter"/>
</dbReference>
<keyword evidence="5 9" id="KW-0561">Oxygen transport</keyword>
<name>A0A5F9D6Q1_RABIT</name>
<keyword evidence="6" id="KW-0479">Metal-binding</keyword>
<dbReference type="Proteomes" id="UP000001811">
    <property type="component" value="Chromosome 1"/>
</dbReference>